<gene>
    <name evidence="6" type="ORF">HLB44_33015</name>
</gene>
<dbReference type="SMART" id="SM00471">
    <property type="entry name" value="HDc"/>
    <property type="match status" value="1"/>
</dbReference>
<dbReference type="InterPro" id="IPR001789">
    <property type="entry name" value="Sig_transdc_resp-reg_receiver"/>
</dbReference>
<dbReference type="Pfam" id="PF00072">
    <property type="entry name" value="Response_reg"/>
    <property type="match status" value="1"/>
</dbReference>
<feature type="domain" description="HD-GYP" evidence="5">
    <location>
        <begin position="187"/>
        <end position="383"/>
    </location>
</feature>
<dbReference type="CDD" id="cd17569">
    <property type="entry name" value="REC_HupR-like"/>
    <property type="match status" value="1"/>
</dbReference>
<evidence type="ECO:0000256" key="2">
    <source>
        <dbReference type="SAM" id="Coils"/>
    </source>
</evidence>
<dbReference type="PROSITE" id="PS51832">
    <property type="entry name" value="HD_GYP"/>
    <property type="match status" value="1"/>
</dbReference>
<evidence type="ECO:0000256" key="1">
    <source>
        <dbReference type="PROSITE-ProRule" id="PRU00169"/>
    </source>
</evidence>
<organism evidence="6 7">
    <name type="scientific">Pseudaquabacterium terrae</name>
    <dbReference type="NCBI Taxonomy" id="2732868"/>
    <lineage>
        <taxon>Bacteria</taxon>
        <taxon>Pseudomonadati</taxon>
        <taxon>Pseudomonadota</taxon>
        <taxon>Betaproteobacteria</taxon>
        <taxon>Burkholderiales</taxon>
        <taxon>Sphaerotilaceae</taxon>
        <taxon>Pseudaquabacterium</taxon>
    </lineage>
</organism>
<name>A0ABX2ET51_9BURK</name>
<keyword evidence="1" id="KW-0597">Phosphoprotein</keyword>
<evidence type="ECO:0000313" key="7">
    <source>
        <dbReference type="Proteomes" id="UP000737171"/>
    </source>
</evidence>
<evidence type="ECO:0000259" key="4">
    <source>
        <dbReference type="PROSITE" id="PS51831"/>
    </source>
</evidence>
<dbReference type="InterPro" id="IPR003607">
    <property type="entry name" value="HD/PDEase_dom"/>
</dbReference>
<feature type="coiled-coil region" evidence="2">
    <location>
        <begin position="141"/>
        <end position="172"/>
    </location>
</feature>
<comment type="caution">
    <text evidence="6">The sequence shown here is derived from an EMBL/GenBank/DDBJ whole genome shotgun (WGS) entry which is preliminary data.</text>
</comment>
<keyword evidence="7" id="KW-1185">Reference proteome</keyword>
<dbReference type="InterPro" id="IPR006674">
    <property type="entry name" value="HD_domain"/>
</dbReference>
<dbReference type="SMART" id="SM00448">
    <property type="entry name" value="REC"/>
    <property type="match status" value="1"/>
</dbReference>
<feature type="domain" description="Response regulatory" evidence="3">
    <location>
        <begin position="24"/>
        <end position="139"/>
    </location>
</feature>
<dbReference type="PANTHER" id="PTHR45228">
    <property type="entry name" value="CYCLIC DI-GMP PHOSPHODIESTERASE TM_0186-RELATED"/>
    <property type="match status" value="1"/>
</dbReference>
<evidence type="ECO:0000259" key="5">
    <source>
        <dbReference type="PROSITE" id="PS51832"/>
    </source>
</evidence>
<dbReference type="Gene3D" id="3.40.50.2300">
    <property type="match status" value="1"/>
</dbReference>
<dbReference type="PROSITE" id="PS50110">
    <property type="entry name" value="RESPONSE_REGULATORY"/>
    <property type="match status" value="1"/>
</dbReference>
<dbReference type="PROSITE" id="PS51831">
    <property type="entry name" value="HD"/>
    <property type="match status" value="1"/>
</dbReference>
<feature type="modified residue" description="4-aspartylphosphate" evidence="1">
    <location>
        <position position="73"/>
    </location>
</feature>
<dbReference type="EMBL" id="JABRWJ010000014">
    <property type="protein sequence ID" value="NRF71818.1"/>
    <property type="molecule type" value="Genomic_DNA"/>
</dbReference>
<dbReference type="SUPFAM" id="SSF52172">
    <property type="entry name" value="CheY-like"/>
    <property type="match status" value="1"/>
</dbReference>
<dbReference type="Pfam" id="PF13487">
    <property type="entry name" value="HD_5"/>
    <property type="match status" value="1"/>
</dbReference>
<evidence type="ECO:0000313" key="6">
    <source>
        <dbReference type="EMBL" id="NRF71818.1"/>
    </source>
</evidence>
<dbReference type="Proteomes" id="UP000737171">
    <property type="component" value="Unassembled WGS sequence"/>
</dbReference>
<protein>
    <submittedName>
        <fullName evidence="6">Response regulator</fullName>
    </submittedName>
</protein>
<dbReference type="PANTHER" id="PTHR45228:SF8">
    <property type="entry name" value="TWO-COMPONENT RESPONSE REGULATOR-RELATED"/>
    <property type="match status" value="1"/>
</dbReference>
<dbReference type="InterPro" id="IPR037522">
    <property type="entry name" value="HD_GYP_dom"/>
</dbReference>
<keyword evidence="2" id="KW-0175">Coiled coil</keyword>
<dbReference type="InterPro" id="IPR052020">
    <property type="entry name" value="Cyclic_di-GMP/3'3'-cGAMP_PDE"/>
</dbReference>
<accession>A0ABX2ET51</accession>
<sequence length="443" mass="49085">MLDRPPEAAAPPPADAASSSSLATVLCVDDEPNILSSLKRVLRGHGLCVITAGGGAQALSMLEKMPVDLVISDMRMPGMDGAQLLEQVNERWPQIVRILLTGHADMDSTVAAINRGRIFRYLPKPWDEAELISTVRQGLQLQHLERERARLEKLAQAQNAQLQAVNIELEARVAARTAELKDANVRLQRNYLKSIKVFSNLLELRDGTLAGHGRRVAETARDIARKMGLPEEEQRQVFIAGLLHDIGLIGMADKVLGKPVARYTEDELTLYREHCVQGEQSLMALDDMHPMMPIIRSHHERWDGTGFPDRRSGTDIPLGARILAVADAYDDLQNGMVAGTPTSALEARTLMRLARGKQFDPEVLDVFLHITEPERPKVETRLMLGCDALEPDMVLASDLISARGVLMLTAGHRLTPALIRRIREFEQREGGKLELHIRPRGAA</sequence>
<reference evidence="6 7" key="1">
    <citation type="submission" date="2020-05" db="EMBL/GenBank/DDBJ databases">
        <title>Aquincola sp. isolate from soil.</title>
        <authorList>
            <person name="Han J."/>
            <person name="Kim D.-U."/>
        </authorList>
    </citation>
    <scope>NUCLEOTIDE SEQUENCE [LARGE SCALE GENOMIC DNA]</scope>
    <source>
        <strain evidence="6 7">S2</strain>
    </source>
</reference>
<proteinExistence type="predicted"/>
<dbReference type="Gene3D" id="1.10.3210.10">
    <property type="entry name" value="Hypothetical protein af1432"/>
    <property type="match status" value="1"/>
</dbReference>
<feature type="domain" description="HD" evidence="4">
    <location>
        <begin position="209"/>
        <end position="332"/>
    </location>
</feature>
<dbReference type="InterPro" id="IPR011006">
    <property type="entry name" value="CheY-like_superfamily"/>
</dbReference>
<dbReference type="SUPFAM" id="SSF109604">
    <property type="entry name" value="HD-domain/PDEase-like"/>
    <property type="match status" value="1"/>
</dbReference>
<evidence type="ECO:0000259" key="3">
    <source>
        <dbReference type="PROSITE" id="PS50110"/>
    </source>
</evidence>
<dbReference type="CDD" id="cd00077">
    <property type="entry name" value="HDc"/>
    <property type="match status" value="1"/>
</dbReference>